<proteinExistence type="predicted"/>
<accession>A0A3P7M2Y8</accession>
<name>A0A3P7M2Y8_CYLGO</name>
<sequence>MPLMRYYAHDYRPDMTVEAPSRYGSLLHLGNVYKDGYYAYNPTYDLNRSVHGKSPGCSYTYRMNVTIHDPENYSQTLCYDPTTIAKKKKGRVRAALIDLFGRSSRRDLFRPDSLKKDEYCCETPKNGQLTKGYNYTPASSSKNVRNRAPSADAAIFLMPESNRERKRYRDQRAERQRYESSEAKPPRTVEHDGKARRRRSKCFHCVLQTFAHCSTDHSLAGWLSKNRAALKFLRDIFVRKIMMKCF</sequence>
<evidence type="ECO:0000313" key="2">
    <source>
        <dbReference type="EMBL" id="VDN23685.1"/>
    </source>
</evidence>
<dbReference type="OrthoDB" id="5851166at2759"/>
<protein>
    <submittedName>
        <fullName evidence="2">Uncharacterized protein</fullName>
    </submittedName>
</protein>
<evidence type="ECO:0000256" key="1">
    <source>
        <dbReference type="SAM" id="MobiDB-lite"/>
    </source>
</evidence>
<organism evidence="2 3">
    <name type="scientific">Cylicostephanus goldi</name>
    <name type="common">Nematode worm</name>
    <dbReference type="NCBI Taxonomy" id="71465"/>
    <lineage>
        <taxon>Eukaryota</taxon>
        <taxon>Metazoa</taxon>
        <taxon>Ecdysozoa</taxon>
        <taxon>Nematoda</taxon>
        <taxon>Chromadorea</taxon>
        <taxon>Rhabditida</taxon>
        <taxon>Rhabditina</taxon>
        <taxon>Rhabditomorpha</taxon>
        <taxon>Strongyloidea</taxon>
        <taxon>Strongylidae</taxon>
        <taxon>Cylicostephanus</taxon>
    </lineage>
</organism>
<feature type="region of interest" description="Disordered" evidence="1">
    <location>
        <begin position="165"/>
        <end position="195"/>
    </location>
</feature>
<gene>
    <name evidence="2" type="ORF">CGOC_LOCUS9647</name>
</gene>
<reference evidence="2 3" key="1">
    <citation type="submission" date="2018-11" db="EMBL/GenBank/DDBJ databases">
        <authorList>
            <consortium name="Pathogen Informatics"/>
        </authorList>
    </citation>
    <scope>NUCLEOTIDE SEQUENCE [LARGE SCALE GENOMIC DNA]</scope>
</reference>
<dbReference type="EMBL" id="UYRV01107725">
    <property type="protein sequence ID" value="VDN23685.1"/>
    <property type="molecule type" value="Genomic_DNA"/>
</dbReference>
<dbReference type="AlphaFoldDB" id="A0A3P7M2Y8"/>
<dbReference type="Proteomes" id="UP000271889">
    <property type="component" value="Unassembled WGS sequence"/>
</dbReference>
<feature type="compositionally biased region" description="Basic and acidic residues" evidence="1">
    <location>
        <begin position="170"/>
        <end position="193"/>
    </location>
</feature>
<evidence type="ECO:0000313" key="3">
    <source>
        <dbReference type="Proteomes" id="UP000271889"/>
    </source>
</evidence>
<keyword evidence="3" id="KW-1185">Reference proteome</keyword>